<evidence type="ECO:0000256" key="3">
    <source>
        <dbReference type="ARBA" id="ARBA00007985"/>
    </source>
</evidence>
<dbReference type="AlphaFoldDB" id="A0A6C0C075"/>
<dbReference type="PANTHER" id="PTHR21225:SF12">
    <property type="entry name" value="PHOSPHO-2-DEHYDRO-3-DEOXYHEPTONATE ALDOLASE, TYROSINE-INHIBITED"/>
    <property type="match status" value="1"/>
</dbReference>
<evidence type="ECO:0000259" key="12">
    <source>
        <dbReference type="Pfam" id="PF00793"/>
    </source>
</evidence>
<comment type="catalytic activity">
    <reaction evidence="11">
        <text>D-erythrose 4-phosphate + phosphoenolpyruvate + H2O = 7-phospho-2-dehydro-3-deoxy-D-arabino-heptonate + phosphate</text>
        <dbReference type="Rhea" id="RHEA:14717"/>
        <dbReference type="ChEBI" id="CHEBI:15377"/>
        <dbReference type="ChEBI" id="CHEBI:16897"/>
        <dbReference type="ChEBI" id="CHEBI:43474"/>
        <dbReference type="ChEBI" id="CHEBI:58394"/>
        <dbReference type="ChEBI" id="CHEBI:58702"/>
        <dbReference type="EC" id="2.5.1.54"/>
    </reaction>
</comment>
<evidence type="ECO:0000256" key="2">
    <source>
        <dbReference type="ARBA" id="ARBA00004688"/>
    </source>
</evidence>
<dbReference type="NCBIfam" id="NF009395">
    <property type="entry name" value="PRK12755.1"/>
    <property type="match status" value="1"/>
</dbReference>
<evidence type="ECO:0000256" key="6">
    <source>
        <dbReference type="ARBA" id="ARBA00022679"/>
    </source>
</evidence>
<accession>A0A6C0C075</accession>
<dbReference type="FunFam" id="3.20.20.70:FF:000005">
    <property type="entry name" value="Phospho-2-dehydro-3-deoxyheptonate aldolase"/>
    <property type="match status" value="1"/>
</dbReference>
<dbReference type="Pfam" id="PF00793">
    <property type="entry name" value="DAHP_synth_1"/>
    <property type="match status" value="1"/>
</dbReference>
<dbReference type="InterPro" id="IPR006218">
    <property type="entry name" value="DAHP1/KDSA"/>
</dbReference>
<dbReference type="GO" id="GO:0008652">
    <property type="term" value="P:amino acid biosynthetic process"/>
    <property type="evidence" value="ECO:0007669"/>
    <property type="project" value="UniProtKB-KW"/>
</dbReference>
<dbReference type="NCBIfam" id="TIGR00034">
    <property type="entry name" value="aroFGH"/>
    <property type="match status" value="1"/>
</dbReference>
<evidence type="ECO:0000256" key="1">
    <source>
        <dbReference type="ARBA" id="ARBA00003726"/>
    </source>
</evidence>
<evidence type="ECO:0000256" key="4">
    <source>
        <dbReference type="ARBA" id="ARBA00012694"/>
    </source>
</evidence>
<dbReference type="PANTHER" id="PTHR21225">
    <property type="entry name" value="PHOSPHO-2-DEHYDRO-3-DEOXYHEPTONATE ALDOLASE DAHP SYNTHETASE"/>
    <property type="match status" value="1"/>
</dbReference>
<keyword evidence="5" id="KW-0028">Amino-acid biosynthesis</keyword>
<evidence type="ECO:0000313" key="13">
    <source>
        <dbReference type="EMBL" id="QHS97164.1"/>
    </source>
</evidence>
<dbReference type="InterPro" id="IPR006219">
    <property type="entry name" value="DAHP_synth_1"/>
</dbReference>
<name>A0A6C0C075_9ZZZZ</name>
<dbReference type="GO" id="GO:0005737">
    <property type="term" value="C:cytoplasm"/>
    <property type="evidence" value="ECO:0007669"/>
    <property type="project" value="TreeGrafter"/>
</dbReference>
<protein>
    <recommendedName>
        <fullName evidence="4">3-deoxy-7-phosphoheptulonate synthase</fullName>
        <ecNumber evidence="4">2.5.1.54</ecNumber>
    </recommendedName>
    <alternativeName>
        <fullName evidence="10">3-deoxy-D-arabino-heptulosonate 7-phosphate synthase</fullName>
    </alternativeName>
    <alternativeName>
        <fullName evidence="9">DAHP synthase</fullName>
    </alternativeName>
    <alternativeName>
        <fullName evidence="8">Phospho-2-keto-3-deoxyheptonate aldolase</fullName>
    </alternativeName>
</protein>
<keyword evidence="6" id="KW-0808">Transferase</keyword>
<evidence type="ECO:0000256" key="8">
    <source>
        <dbReference type="ARBA" id="ARBA00031111"/>
    </source>
</evidence>
<evidence type="ECO:0000256" key="5">
    <source>
        <dbReference type="ARBA" id="ARBA00022605"/>
    </source>
</evidence>
<dbReference type="Gene3D" id="3.20.20.70">
    <property type="entry name" value="Aldolase class I"/>
    <property type="match status" value="1"/>
</dbReference>
<dbReference type="PIRSF" id="PIRSF001361">
    <property type="entry name" value="DAHP_synthase"/>
    <property type="match status" value="1"/>
</dbReference>
<evidence type="ECO:0000256" key="10">
    <source>
        <dbReference type="ARBA" id="ARBA00032193"/>
    </source>
</evidence>
<dbReference type="InterPro" id="IPR013785">
    <property type="entry name" value="Aldolase_TIM"/>
</dbReference>
<evidence type="ECO:0000256" key="7">
    <source>
        <dbReference type="ARBA" id="ARBA00023141"/>
    </source>
</evidence>
<comment type="similarity">
    <text evidence="3">Belongs to the class-I DAHP synthase family.</text>
</comment>
<evidence type="ECO:0000256" key="9">
    <source>
        <dbReference type="ARBA" id="ARBA00031349"/>
    </source>
</evidence>
<comment type="function">
    <text evidence="1">Stereospecific condensation of phosphoenolpyruvate (PEP) and D-erythrose-4-phosphate (E4P) giving rise to 3-deoxy-D-arabino-heptulosonate-7-phosphate (DAHP).</text>
</comment>
<comment type="pathway">
    <text evidence="2">Metabolic intermediate biosynthesis; chorismate biosynthesis; chorismate from D-erythrose 4-phosphate and phosphoenolpyruvate: step 1/7.</text>
</comment>
<dbReference type="GO" id="GO:0003849">
    <property type="term" value="F:3-deoxy-7-phosphoheptulonate synthase activity"/>
    <property type="evidence" value="ECO:0007669"/>
    <property type="project" value="UniProtKB-EC"/>
</dbReference>
<proteinExistence type="inferred from homology"/>
<dbReference type="SUPFAM" id="SSF51569">
    <property type="entry name" value="Aldolase"/>
    <property type="match status" value="1"/>
</dbReference>
<dbReference type="EC" id="2.5.1.54" evidence="4"/>
<keyword evidence="7" id="KW-0057">Aromatic amino acid biosynthesis</keyword>
<dbReference type="EMBL" id="MN739291">
    <property type="protein sequence ID" value="QHS97164.1"/>
    <property type="molecule type" value="Genomic_DNA"/>
</dbReference>
<dbReference type="GO" id="GO:0009073">
    <property type="term" value="P:aromatic amino acid family biosynthetic process"/>
    <property type="evidence" value="ECO:0007669"/>
    <property type="project" value="UniProtKB-KW"/>
</dbReference>
<feature type="domain" description="DAHP synthetase I/KDSA" evidence="12">
    <location>
        <begin position="50"/>
        <end position="354"/>
    </location>
</feature>
<reference evidence="13" key="1">
    <citation type="journal article" date="2020" name="Nature">
        <title>Giant virus diversity and host interactions through global metagenomics.</title>
        <authorList>
            <person name="Schulz F."/>
            <person name="Roux S."/>
            <person name="Paez-Espino D."/>
            <person name="Jungbluth S."/>
            <person name="Walsh D.A."/>
            <person name="Denef V.J."/>
            <person name="McMahon K.D."/>
            <person name="Konstantinidis K.T."/>
            <person name="Eloe-Fadrosh E.A."/>
            <person name="Kyrpides N.C."/>
            <person name="Woyke T."/>
        </authorList>
    </citation>
    <scope>NUCLEOTIDE SEQUENCE</scope>
    <source>
        <strain evidence="13">GVMAG-M-3300020169-51</strain>
    </source>
</reference>
<evidence type="ECO:0000256" key="11">
    <source>
        <dbReference type="ARBA" id="ARBA00047508"/>
    </source>
</evidence>
<organism evidence="13">
    <name type="scientific">viral metagenome</name>
    <dbReference type="NCBI Taxonomy" id="1070528"/>
    <lineage>
        <taxon>unclassified sequences</taxon>
        <taxon>metagenomes</taxon>
        <taxon>organismal metagenomes</taxon>
    </lineage>
</organism>
<sequence length="363" mass="40857">MTSMDKYLKTLVPAKQVRDTNIEGMYELIKPKEALTKIPISQEIKSFVISKRQEVVNILNKKNNRKICIVGPCSIHDIEQAKEYGRLLKRISDKVKHKLLIIMRVYFEKPRTTVGWKGLINDPDLDNSFNINKGLLKARELLYYLNNIGVPCAYEVLDTYTPQYISDLITWGAIGARTTESQVHRQMISGCSFPVGFKNSRSGDIDVAAEAVLSAAHPHCFYGTTYDGKSAICHTKGNPNCHIILRGGKNGPNYKIPDIMNAIDILNKNNVPMNIMVDCSHGNSGKDYRKQKEVIEYLSDKLILKENNNQVIIGLMIESNINEGKQKLVFGEKQNLKYGVSITDSCISIDETAALLLDLYDIL</sequence>